<reference evidence="1" key="1">
    <citation type="submission" date="2020-07" db="EMBL/GenBank/DDBJ databases">
        <authorList>
            <person name="Nazaruddin N."/>
        </authorList>
    </citation>
    <scope>NUCLEOTIDE SEQUENCE</scope>
</reference>
<name>A0A6V7H0B9_9HYME</name>
<comment type="caution">
    <text evidence="1">The sequence shown here is derived from an EMBL/GenBank/DDBJ whole genome shotgun (WGS) entry which is preliminary data.</text>
</comment>
<organism evidence="1 2">
    <name type="scientific">Heterotrigona itama</name>
    <dbReference type="NCBI Taxonomy" id="395501"/>
    <lineage>
        <taxon>Eukaryota</taxon>
        <taxon>Metazoa</taxon>
        <taxon>Ecdysozoa</taxon>
        <taxon>Arthropoda</taxon>
        <taxon>Hexapoda</taxon>
        <taxon>Insecta</taxon>
        <taxon>Pterygota</taxon>
        <taxon>Neoptera</taxon>
        <taxon>Endopterygota</taxon>
        <taxon>Hymenoptera</taxon>
        <taxon>Apocrita</taxon>
        <taxon>Aculeata</taxon>
        <taxon>Apoidea</taxon>
        <taxon>Anthophila</taxon>
        <taxon>Apidae</taxon>
        <taxon>Heterotrigona</taxon>
    </lineage>
</organism>
<proteinExistence type="predicted"/>
<dbReference type="EMBL" id="CAJDYZ010002682">
    <property type="protein sequence ID" value="CAD1469610.1"/>
    <property type="molecule type" value="Genomic_DNA"/>
</dbReference>
<feature type="non-terminal residue" evidence="1">
    <location>
        <position position="69"/>
    </location>
</feature>
<keyword evidence="2" id="KW-1185">Reference proteome</keyword>
<evidence type="ECO:0000313" key="2">
    <source>
        <dbReference type="Proteomes" id="UP000752696"/>
    </source>
</evidence>
<dbReference type="AlphaFoldDB" id="A0A6V7H0B9"/>
<sequence>MNELNAKEGGIKNITSSINDGISFARENLLWYNNYSILINSRLNEAIRIIEYKSPASTVVANNWVVLMT</sequence>
<dbReference type="Proteomes" id="UP000752696">
    <property type="component" value="Unassembled WGS sequence"/>
</dbReference>
<accession>A0A6V7H0B9</accession>
<protein>
    <submittedName>
        <fullName evidence="1">Uncharacterized protein</fullName>
    </submittedName>
</protein>
<evidence type="ECO:0000313" key="1">
    <source>
        <dbReference type="EMBL" id="CAD1469610.1"/>
    </source>
</evidence>
<gene>
    <name evidence="1" type="ORF">MHI_LOCUS139015</name>
</gene>